<dbReference type="EMBL" id="MU276407">
    <property type="protein sequence ID" value="KAI0038815.1"/>
    <property type="molecule type" value="Genomic_DNA"/>
</dbReference>
<proteinExistence type="predicted"/>
<reference evidence="1" key="2">
    <citation type="journal article" date="2022" name="New Phytol.">
        <title>Evolutionary transition to the ectomycorrhizal habit in the genomes of a hyperdiverse lineage of mushroom-forming fungi.</title>
        <authorList>
            <person name="Looney B."/>
            <person name="Miyauchi S."/>
            <person name="Morin E."/>
            <person name="Drula E."/>
            <person name="Courty P.E."/>
            <person name="Kohler A."/>
            <person name="Kuo A."/>
            <person name="LaButti K."/>
            <person name="Pangilinan J."/>
            <person name="Lipzen A."/>
            <person name="Riley R."/>
            <person name="Andreopoulos W."/>
            <person name="He G."/>
            <person name="Johnson J."/>
            <person name="Nolan M."/>
            <person name="Tritt A."/>
            <person name="Barry K.W."/>
            <person name="Grigoriev I.V."/>
            <person name="Nagy L.G."/>
            <person name="Hibbett D."/>
            <person name="Henrissat B."/>
            <person name="Matheny P.B."/>
            <person name="Labbe J."/>
            <person name="Martin F.M."/>
        </authorList>
    </citation>
    <scope>NUCLEOTIDE SEQUENCE</scope>
    <source>
        <strain evidence="1">FP105234-sp</strain>
    </source>
</reference>
<keyword evidence="2" id="KW-1185">Reference proteome</keyword>
<gene>
    <name evidence="1" type="ORF">FA95DRAFT_1577978</name>
</gene>
<protein>
    <submittedName>
        <fullName evidence="1">Uncharacterized protein</fullName>
    </submittedName>
</protein>
<dbReference type="Proteomes" id="UP000814033">
    <property type="component" value="Unassembled WGS sequence"/>
</dbReference>
<evidence type="ECO:0000313" key="2">
    <source>
        <dbReference type="Proteomes" id="UP000814033"/>
    </source>
</evidence>
<accession>A0ACB8R418</accession>
<reference evidence="1" key="1">
    <citation type="submission" date="2021-02" db="EMBL/GenBank/DDBJ databases">
        <authorList>
            <consortium name="DOE Joint Genome Institute"/>
            <person name="Ahrendt S."/>
            <person name="Looney B.P."/>
            <person name="Miyauchi S."/>
            <person name="Morin E."/>
            <person name="Drula E."/>
            <person name="Courty P.E."/>
            <person name="Chicoki N."/>
            <person name="Fauchery L."/>
            <person name="Kohler A."/>
            <person name="Kuo A."/>
            <person name="Labutti K."/>
            <person name="Pangilinan J."/>
            <person name="Lipzen A."/>
            <person name="Riley R."/>
            <person name="Andreopoulos W."/>
            <person name="He G."/>
            <person name="Johnson J."/>
            <person name="Barry K.W."/>
            <person name="Grigoriev I.V."/>
            <person name="Nagy L."/>
            <person name="Hibbett D."/>
            <person name="Henrissat B."/>
            <person name="Matheny P.B."/>
            <person name="Labbe J."/>
            <person name="Martin F."/>
        </authorList>
    </citation>
    <scope>NUCLEOTIDE SEQUENCE</scope>
    <source>
        <strain evidence="1">FP105234-sp</strain>
    </source>
</reference>
<organism evidence="1 2">
    <name type="scientific">Auriscalpium vulgare</name>
    <dbReference type="NCBI Taxonomy" id="40419"/>
    <lineage>
        <taxon>Eukaryota</taxon>
        <taxon>Fungi</taxon>
        <taxon>Dikarya</taxon>
        <taxon>Basidiomycota</taxon>
        <taxon>Agaricomycotina</taxon>
        <taxon>Agaricomycetes</taxon>
        <taxon>Russulales</taxon>
        <taxon>Auriscalpiaceae</taxon>
        <taxon>Auriscalpium</taxon>
    </lineage>
</organism>
<comment type="caution">
    <text evidence="1">The sequence shown here is derived from an EMBL/GenBank/DDBJ whole genome shotgun (WGS) entry which is preliminary data.</text>
</comment>
<name>A0ACB8R418_9AGAM</name>
<evidence type="ECO:0000313" key="1">
    <source>
        <dbReference type="EMBL" id="KAI0038815.1"/>
    </source>
</evidence>
<sequence length="1029" mass="110957">MRITIDINADEVEAVARALSFANIADPHGPSVLGAIPLAAHRLAAPPAVFAPTASTTSPPPHPTMPVAAPSIPNQRAWAVIRGRLPGVHLSEAAKDLAIEGVENPEWILLNSIGAAQRYFAAADAAGRVAKVDIAPPTPTRPACATSSTRSTSSVTSSDSDTPARGIKAKGGNNNKNVAWVVVEGLKPGLYDSWEEAARQHAGPGASGALRGNTQPTTRSTAYAALSPLRVLLSCLPSPPSLLLSPANPSTPELLTMAKKVKGAPRGPKTWASGTKWTFLASRRDEYLQAKEVNTTGAFYDNLVHLWLLKYGYDLPINEDIAADVPDPTDEDLANAKAAGDSDVGEEEQARRDALRAELKIKLGNWYRHHCSKVVKEEDRHDDWAKKLLQSAVNPPKRAQAYHYYSRKYFDTRVKPAFLAGWEEKQADARAAGLPKLNDKQKFAYQGNVTRQKYQFESQEFKEELARHVEEEYQAALAEYNQRYIDQPQTAEQYGIALNSAYSVLQPLVDLISHRYGMVAAIYIAGPSPHKNGAIGAYTRVQSGKTIGVHQQTWPEFDPKAHEQFSASFMKFAGQCFTADMCKSRALRTAESAESDAHSRAESPPPSSSSTLPASTSSPSPEPESSDFTSPEPSPLSAAPAVVQATSSTGLTSTAAANSATSVSTASAHFPAAPAIPARAPSPLLPTVSFTPLASNTSSSTYALPPLVVGARPDPTASISTVSDAEIDPQLFDQNEAASTVSTAPTSPPAATTLVTHASPATAEAPDRRHGRLLGGHGPFVFPPSMFDYTPPQPTDPSTDASAHAQSSVINVSEAVARDGTSIHKSGYQFLKALEFGPEWDALVEEYFRFEAMHGFKEDGGRLASSTSTNKRPKEIGHWVRCARPWTHKAVDPVNFGIQWWIWFKALVPSGQLTSAGRVVRLDGTDWSLFERPGHNGLLNLVIGFAWWGAELRMRDGMPRSMHQSFNHALEDVRWILQALCAKGCDEPNRQSDSADENDDETEERSTTSSGKRAASKAGGRKSAKRRRG</sequence>